<evidence type="ECO:0000313" key="11">
    <source>
        <dbReference type="Proteomes" id="UP000825935"/>
    </source>
</evidence>
<reference evidence="10" key="1">
    <citation type="submission" date="2021-08" db="EMBL/GenBank/DDBJ databases">
        <title>WGS assembly of Ceratopteris richardii.</title>
        <authorList>
            <person name="Marchant D.B."/>
            <person name="Chen G."/>
            <person name="Jenkins J."/>
            <person name="Shu S."/>
            <person name="Leebens-Mack J."/>
            <person name="Grimwood J."/>
            <person name="Schmutz J."/>
            <person name="Soltis P."/>
            <person name="Soltis D."/>
            <person name="Chen Z.-H."/>
        </authorList>
    </citation>
    <scope>NUCLEOTIDE SEQUENCE</scope>
    <source>
        <strain evidence="10">Whitten #5841</strain>
        <tissue evidence="10">Leaf</tissue>
    </source>
</reference>
<dbReference type="InterPro" id="IPR016024">
    <property type="entry name" value="ARM-type_fold"/>
</dbReference>
<feature type="domain" description="Nuclear condensin complex subunit 3 C-terminal" evidence="9">
    <location>
        <begin position="519"/>
        <end position="860"/>
    </location>
</feature>
<dbReference type="OMA" id="FRATQIT"/>
<evidence type="ECO:0000256" key="4">
    <source>
        <dbReference type="ARBA" id="ARBA00022618"/>
    </source>
</evidence>
<evidence type="ECO:0000256" key="3">
    <source>
        <dbReference type="ARBA" id="ARBA00022454"/>
    </source>
</evidence>
<evidence type="ECO:0000256" key="7">
    <source>
        <dbReference type="ARBA" id="ARBA00023306"/>
    </source>
</evidence>
<dbReference type="PANTHER" id="PTHR14418">
    <property type="entry name" value="CONDENSIN COMPLEX SUBUNIT 3-RELATED"/>
    <property type="match status" value="1"/>
</dbReference>
<sequence length="1037" mass="114905">MGMEAKVPSVEDTIAGILNECQHSTGLQARRAKELMKLRSQHRDGAFLTHFWKCLLPLFLVFKREPAVERLIRFLVTFLTVRNEKQGADCDAFLEEFFGLLLSSAESSNKGVRLRSVQILSEVILRLNEDAEVSDNLWDNVIESMLKRMQDKIPAIRVYSVRALGRFASAEDDPDNDTILCAYRKALESDQNAEVRRNIVAFIPPSNSTMHDIVRHTADVNEAVRKMAFVILSKKFPFQSLSIKQRACILQRGLHDRRETVQAECLKMLKDVWLNKCCQGDALVLLKYLDVETNETVGESVMLALLKADAITVQDGQGLQRFVSSTGRTEGQFEQAHQLEAEEALYWRVFTSYLHSEAQAKGHDAATTGGAEATMNAAVATEKNELLDRVLPSSMVEYVELVKAHLGEGPHLHFVARQLLLIGKHMDFSDAANRKTAGTFLHELMCFPEGHLEEENDVIIGDGLSLGGEKQWATAVAELAWKVHETPREFAMMVSNVVADLSKPCREGGASVMQWINSLAAAGFLLENIESLQLLTGCAIEGHELLGGLLLPAAKHIHTEVQRAAIRCLGLFCIKEVKPSLQALKQLRVILLNGVLLSQKMASKALFDLCMWHGAPLLDRGISLCVTDEGDPDGDSGLPALELLAQKLDVIDTEKQHLTENEDGEEETLQGILAEGFAKLLLQSKTFSDIIPLQEPIFTKLVRLYFNEETRNTPRLRQCLAVFFETYPSVSLQHKGCIMKSFVHVIRSEWPGICGNGNGTHSNAAMRRRHATKLSKFLLQMLHQPLFEGVAPSRQTFENGEVAEEADSHSPKELPKPVLEFDEELALRIAAEVSGFSTQRSAAAKSYVAMLLKILCSLEFRESEQEVIKCLQKLLANIKDALVGDRQTIKDIESFEARLVRVDKTPQATIADTDLDRILRNLGIDELKFCENEAKTPAPPSTKGRRRRVRKASSSDSDSSVSPVARTPAPPTTVRAQRSSKTAAMGKIRSDLAPSKKIIYPSSEEGLDSDASSKNDTDSEDNFSESGSDIEVGTAGA</sequence>
<dbReference type="Gene3D" id="1.25.10.10">
    <property type="entry name" value="Leucine-rich Repeat Variant"/>
    <property type="match status" value="1"/>
</dbReference>
<dbReference type="InterPro" id="IPR011989">
    <property type="entry name" value="ARM-like"/>
</dbReference>
<feature type="region of interest" description="Disordered" evidence="8">
    <location>
        <begin position="933"/>
        <end position="1037"/>
    </location>
</feature>
<keyword evidence="6" id="KW-0226">DNA condensation</keyword>
<evidence type="ECO:0000256" key="6">
    <source>
        <dbReference type="ARBA" id="ARBA00023067"/>
    </source>
</evidence>
<name>A0A8T2QRY0_CERRI</name>
<gene>
    <name evidence="10" type="ORF">KP509_32G002700</name>
</gene>
<dbReference type="OrthoDB" id="27187at2759"/>
<proteinExistence type="inferred from homology"/>
<dbReference type="AlphaFoldDB" id="A0A8T2QRY0"/>
<dbReference type="EMBL" id="CM035437">
    <property type="protein sequence ID" value="KAH7286348.1"/>
    <property type="molecule type" value="Genomic_DNA"/>
</dbReference>
<evidence type="ECO:0000256" key="8">
    <source>
        <dbReference type="SAM" id="MobiDB-lite"/>
    </source>
</evidence>
<keyword evidence="7" id="KW-0131">Cell cycle</keyword>
<dbReference type="GO" id="GO:0007076">
    <property type="term" value="P:mitotic chromosome condensation"/>
    <property type="evidence" value="ECO:0007669"/>
    <property type="project" value="InterPro"/>
</dbReference>
<protein>
    <recommendedName>
        <fullName evidence="9">Nuclear condensin complex subunit 3 C-terminal domain-containing protein</fullName>
    </recommendedName>
</protein>
<keyword evidence="5" id="KW-0498">Mitosis</keyword>
<dbReference type="InterPro" id="IPR027165">
    <property type="entry name" value="CND3"/>
</dbReference>
<comment type="caution">
    <text evidence="10">The sequence shown here is derived from an EMBL/GenBank/DDBJ whole genome shotgun (WGS) entry which is preliminary data.</text>
</comment>
<dbReference type="GO" id="GO:0000793">
    <property type="term" value="C:condensed chromosome"/>
    <property type="evidence" value="ECO:0007669"/>
    <property type="project" value="TreeGrafter"/>
</dbReference>
<comment type="similarity">
    <text evidence="2">Belongs to the CND3 (condensin subunit 3) family.</text>
</comment>
<evidence type="ECO:0000259" key="9">
    <source>
        <dbReference type="Pfam" id="PF12719"/>
    </source>
</evidence>
<evidence type="ECO:0000256" key="2">
    <source>
        <dbReference type="ARBA" id="ARBA00006533"/>
    </source>
</evidence>
<keyword evidence="3" id="KW-0158">Chromosome</keyword>
<dbReference type="PANTHER" id="PTHR14418:SF5">
    <property type="entry name" value="CONDENSIN COMPLEX SUBUNIT 3"/>
    <property type="match status" value="1"/>
</dbReference>
<feature type="compositionally biased region" description="Low complexity" evidence="8">
    <location>
        <begin position="952"/>
        <end position="977"/>
    </location>
</feature>
<evidence type="ECO:0000256" key="5">
    <source>
        <dbReference type="ARBA" id="ARBA00022776"/>
    </source>
</evidence>
<evidence type="ECO:0000256" key="1">
    <source>
        <dbReference type="ARBA" id="ARBA00004286"/>
    </source>
</evidence>
<dbReference type="GO" id="GO:0000796">
    <property type="term" value="C:condensin complex"/>
    <property type="evidence" value="ECO:0007669"/>
    <property type="project" value="InterPro"/>
</dbReference>
<dbReference type="InterPro" id="IPR025977">
    <property type="entry name" value="Cnd3_C"/>
</dbReference>
<dbReference type="Proteomes" id="UP000825935">
    <property type="component" value="Chromosome 32"/>
</dbReference>
<comment type="subcellular location">
    <subcellularLocation>
        <location evidence="1">Chromosome</location>
    </subcellularLocation>
</comment>
<keyword evidence="11" id="KW-1185">Reference proteome</keyword>
<organism evidence="10 11">
    <name type="scientific">Ceratopteris richardii</name>
    <name type="common">Triangle waterfern</name>
    <dbReference type="NCBI Taxonomy" id="49495"/>
    <lineage>
        <taxon>Eukaryota</taxon>
        <taxon>Viridiplantae</taxon>
        <taxon>Streptophyta</taxon>
        <taxon>Embryophyta</taxon>
        <taxon>Tracheophyta</taxon>
        <taxon>Polypodiopsida</taxon>
        <taxon>Polypodiidae</taxon>
        <taxon>Polypodiales</taxon>
        <taxon>Pteridineae</taxon>
        <taxon>Pteridaceae</taxon>
        <taxon>Parkerioideae</taxon>
        <taxon>Ceratopteris</taxon>
    </lineage>
</organism>
<dbReference type="SUPFAM" id="SSF48371">
    <property type="entry name" value="ARM repeat"/>
    <property type="match status" value="1"/>
</dbReference>
<evidence type="ECO:0000313" key="10">
    <source>
        <dbReference type="EMBL" id="KAH7286348.1"/>
    </source>
</evidence>
<keyword evidence="4" id="KW-0132">Cell division</keyword>
<dbReference type="GO" id="GO:0051301">
    <property type="term" value="P:cell division"/>
    <property type="evidence" value="ECO:0007669"/>
    <property type="project" value="UniProtKB-KW"/>
</dbReference>
<accession>A0A8T2QRY0</accession>
<dbReference type="Pfam" id="PF12719">
    <property type="entry name" value="Cnd3"/>
    <property type="match status" value="1"/>
</dbReference>